<keyword evidence="5" id="KW-1185">Reference proteome</keyword>
<dbReference type="InterPro" id="IPR031425">
    <property type="entry name" value="NPR1/NH1-interacting"/>
</dbReference>
<name>A0A3Q7FYT8_SOLLC</name>
<dbReference type="OMA" id="PGDFEND"/>
<dbReference type="EnsemblPlants" id="Solyc04g007140.1.1">
    <property type="protein sequence ID" value="Solyc04g007140.1.1.1"/>
    <property type="gene ID" value="Solyc04g007140.1"/>
</dbReference>
<accession>A0A3Q7FYT8</accession>
<dbReference type="InterPro" id="IPR034577">
    <property type="entry name" value="NIMIN-2"/>
</dbReference>
<reference evidence="4" key="1">
    <citation type="journal article" date="2012" name="Nature">
        <title>The tomato genome sequence provides insights into fleshy fruit evolution.</title>
        <authorList>
            <consortium name="Tomato Genome Consortium"/>
        </authorList>
    </citation>
    <scope>NUCLEOTIDE SEQUENCE [LARGE SCALE GENOMIC DNA]</scope>
    <source>
        <strain evidence="4">cv. Heinz 1706</strain>
    </source>
</reference>
<evidence type="ECO:0000313" key="5">
    <source>
        <dbReference type="Proteomes" id="UP000004994"/>
    </source>
</evidence>
<dbReference type="AlphaFoldDB" id="A0A3Q7FYT8"/>
<evidence type="ECO:0000313" key="4">
    <source>
        <dbReference type="EnsemblPlants" id="Solyc04g007140.1.1.1"/>
    </source>
</evidence>
<protein>
    <submittedName>
        <fullName evidence="4">Uncharacterized protein</fullName>
    </submittedName>
</protein>
<comment type="similarity">
    <text evidence="2">Belongs to the NPR1-interactor family.</text>
</comment>
<dbReference type="PaxDb" id="4081-Solyc04g007140.1.1"/>
<organism evidence="4">
    <name type="scientific">Solanum lycopersicum</name>
    <name type="common">Tomato</name>
    <name type="synonym">Lycopersicon esculentum</name>
    <dbReference type="NCBI Taxonomy" id="4081"/>
    <lineage>
        <taxon>Eukaryota</taxon>
        <taxon>Viridiplantae</taxon>
        <taxon>Streptophyta</taxon>
        <taxon>Embryophyta</taxon>
        <taxon>Tracheophyta</taxon>
        <taxon>Spermatophyta</taxon>
        <taxon>Magnoliopsida</taxon>
        <taxon>eudicotyledons</taxon>
        <taxon>Gunneridae</taxon>
        <taxon>Pentapetalae</taxon>
        <taxon>asterids</taxon>
        <taxon>lamiids</taxon>
        <taxon>Solanales</taxon>
        <taxon>Solanaceae</taxon>
        <taxon>Solanoideae</taxon>
        <taxon>Solaneae</taxon>
        <taxon>Solanum</taxon>
        <taxon>Solanum subgen. Lycopersicon</taxon>
    </lineage>
</organism>
<proteinExistence type="inferred from homology"/>
<dbReference type="PANTHER" id="PTHR35735">
    <property type="entry name" value="PROTEIN NIM1-INTERACTING 2"/>
    <property type="match status" value="1"/>
</dbReference>
<dbReference type="GO" id="GO:0005634">
    <property type="term" value="C:nucleus"/>
    <property type="evidence" value="ECO:0007669"/>
    <property type="project" value="UniProtKB-SubCell"/>
</dbReference>
<dbReference type="Pfam" id="PF15699">
    <property type="entry name" value="NPR1_interact"/>
    <property type="match status" value="1"/>
</dbReference>
<dbReference type="InParanoid" id="A0A3Q7FYT8"/>
<keyword evidence="3" id="KW-0539">Nucleus</keyword>
<evidence type="ECO:0000256" key="2">
    <source>
        <dbReference type="ARBA" id="ARBA00009937"/>
    </source>
</evidence>
<dbReference type="Gramene" id="Solyc04g007140.1.1">
    <property type="protein sequence ID" value="Solyc04g007140.1.1.1"/>
    <property type="gene ID" value="Solyc04g007140.1"/>
</dbReference>
<evidence type="ECO:0000256" key="3">
    <source>
        <dbReference type="ARBA" id="ARBA00023242"/>
    </source>
</evidence>
<dbReference type="PANTHER" id="PTHR35735:SF12">
    <property type="match status" value="1"/>
</dbReference>
<reference evidence="4" key="2">
    <citation type="submission" date="2019-01" db="UniProtKB">
        <authorList>
            <consortium name="EnsemblPlants"/>
        </authorList>
    </citation>
    <scope>IDENTIFICATION</scope>
    <source>
        <strain evidence="4">cv. Heinz 1706</strain>
    </source>
</reference>
<comment type="subcellular location">
    <subcellularLocation>
        <location evidence="1">Nucleus</location>
    </subcellularLocation>
</comment>
<evidence type="ECO:0000256" key="1">
    <source>
        <dbReference type="ARBA" id="ARBA00004123"/>
    </source>
</evidence>
<sequence length="102" mass="11698">MEVQKRKRIDDDDEAIDNKEVKFTKEDEENNKEAIVDDDEVEEFFAILKRIRMATKYFDEKAKIVNGDGGDGEKLMAAEKPRNPALLPEDFEGQECVEDNGS</sequence>
<dbReference type="GO" id="GO:0010112">
    <property type="term" value="P:regulation of systemic acquired resistance"/>
    <property type="evidence" value="ECO:0007669"/>
    <property type="project" value="InterPro"/>
</dbReference>
<dbReference type="Proteomes" id="UP000004994">
    <property type="component" value="Chromosome 4"/>
</dbReference>
<dbReference type="SMR" id="A0A3Q7FYT8"/>